<dbReference type="RefSeq" id="WP_212772972.1">
    <property type="nucleotide sequence ID" value="NZ_AP024601.1"/>
</dbReference>
<organism evidence="6 7">
    <name type="scientific">Polycladomyces abyssicola</name>
    <dbReference type="NCBI Taxonomy" id="1125966"/>
    <lineage>
        <taxon>Bacteria</taxon>
        <taxon>Bacillati</taxon>
        <taxon>Bacillota</taxon>
        <taxon>Bacilli</taxon>
        <taxon>Bacillales</taxon>
        <taxon>Thermoactinomycetaceae</taxon>
        <taxon>Polycladomyces</taxon>
    </lineage>
</organism>
<gene>
    <name evidence="6" type="ORF">JIR001_24400</name>
</gene>
<dbReference type="AlphaFoldDB" id="A0A8D5UIU5"/>
<comment type="caution">
    <text evidence="4">Lacks conserved residue(s) required for the propagation of feature annotation.</text>
</comment>
<feature type="domain" description="Methyltransferase" evidence="5">
    <location>
        <begin position="55"/>
        <end position="145"/>
    </location>
</feature>
<keyword evidence="7" id="KW-1185">Reference proteome</keyword>
<dbReference type="CDD" id="cd02440">
    <property type="entry name" value="AdoMet_MTases"/>
    <property type="match status" value="1"/>
</dbReference>
<evidence type="ECO:0000259" key="5">
    <source>
        <dbReference type="Pfam" id="PF13649"/>
    </source>
</evidence>
<dbReference type="InterPro" id="IPR041698">
    <property type="entry name" value="Methyltransf_25"/>
</dbReference>
<evidence type="ECO:0000256" key="2">
    <source>
        <dbReference type="ARBA" id="ARBA00022679"/>
    </source>
</evidence>
<reference evidence="6" key="1">
    <citation type="journal article" date="2013" name="Int. J. Syst. Evol. Microbiol.">
        <title>Polycladomyces abyssicola gen. nov., sp. nov., a thermophilic filamentous bacterium isolated from hemipelagic sediment.</title>
        <authorList>
            <person name="Tsubouchi T."/>
            <person name="Shimane Y."/>
            <person name="Mori K."/>
            <person name="Usui K."/>
            <person name="Hiraki T."/>
            <person name="Tame A."/>
            <person name="Uematsu K."/>
            <person name="Maruyama T."/>
            <person name="Hatada Y."/>
        </authorList>
    </citation>
    <scope>NUCLEOTIDE SEQUENCE</scope>
    <source>
        <strain evidence="6">JIR-001</strain>
    </source>
</reference>
<sequence>MTNEPRFNDLFDQWAEDYDHAVSGGHPEYIEVFEGYADILKTVVESLSLPKGSVVMEFGVGTGNLSRLLLAAGYRVIGIEPSAAMREKAKSKLPDLELYEGHFLHVPDGLPPVDGIVSTYAFHHLTDDEKDRALRDFARRLRPGGRIVFADTVFRDEATKRAMQQEAEERGFHELALDLKREYYPVVERLESAFRQAGLTVCLKQLNRYVWLMVAEQRGGNPG</sequence>
<keyword evidence="2 4" id="KW-0808">Transferase</keyword>
<dbReference type="Proteomes" id="UP000677436">
    <property type="component" value="Chromosome"/>
</dbReference>
<dbReference type="GO" id="GO:0008757">
    <property type="term" value="F:S-adenosylmethionine-dependent methyltransferase activity"/>
    <property type="evidence" value="ECO:0007669"/>
    <property type="project" value="UniProtKB-UniRule"/>
</dbReference>
<dbReference type="SUPFAM" id="SSF53335">
    <property type="entry name" value="S-adenosyl-L-methionine-dependent methyltransferases"/>
    <property type="match status" value="1"/>
</dbReference>
<evidence type="ECO:0000256" key="1">
    <source>
        <dbReference type="ARBA" id="ARBA00022603"/>
    </source>
</evidence>
<accession>A0A8D5UIU5</accession>
<comment type="function">
    <text evidence="4">Could be a S-adenosyl-L-methionine-dependent methyltransferase.</text>
</comment>
<dbReference type="InterPro" id="IPR029063">
    <property type="entry name" value="SAM-dependent_MTases_sf"/>
</dbReference>
<dbReference type="InterPro" id="IPR023553">
    <property type="entry name" value="Uncharacterised_MeTfrase_YrrT"/>
</dbReference>
<dbReference type="EMBL" id="AP024601">
    <property type="protein sequence ID" value="BCU82657.1"/>
    <property type="molecule type" value="Genomic_DNA"/>
</dbReference>
<dbReference type="KEGG" id="pabs:JIR001_24400"/>
<name>A0A8D5UIU5_9BACL</name>
<dbReference type="PANTHER" id="PTHR43861">
    <property type="entry name" value="TRANS-ACONITATE 2-METHYLTRANSFERASE-RELATED"/>
    <property type="match status" value="1"/>
</dbReference>
<protein>
    <recommendedName>
        <fullName evidence="4">Uncharacterized methyltransferase JIR001_24400</fullName>
        <ecNumber evidence="4">2.1.1.-</ecNumber>
    </recommendedName>
</protein>
<proteinExistence type="inferred from homology"/>
<feature type="binding site" evidence="4">
    <location>
        <position position="80"/>
    </location>
    <ligand>
        <name>S-adenosyl-L-methionine</name>
        <dbReference type="ChEBI" id="CHEBI:59789"/>
    </ligand>
</feature>
<comment type="similarity">
    <text evidence="4">Belongs to the methyltransferase superfamily. YrrT family.</text>
</comment>
<dbReference type="Gene3D" id="3.40.50.150">
    <property type="entry name" value="Vaccinia Virus protein VP39"/>
    <property type="match status" value="1"/>
</dbReference>
<evidence type="ECO:0000313" key="6">
    <source>
        <dbReference type="EMBL" id="BCU82657.1"/>
    </source>
</evidence>
<evidence type="ECO:0000256" key="3">
    <source>
        <dbReference type="ARBA" id="ARBA00022691"/>
    </source>
</evidence>
<reference evidence="6" key="2">
    <citation type="journal article" date="2021" name="Microbiol. Resour. Announc.">
        <title>Complete Genome Sequence of Polycladomyces abyssicola JIR-001T, Isolated from Hemipelagic Sediment in Deep Seawater.</title>
        <authorList>
            <person name="Tsubouchi T."/>
            <person name="Kaneko Y."/>
        </authorList>
    </citation>
    <scope>NUCLEOTIDE SEQUENCE</scope>
    <source>
        <strain evidence="6">JIR-001</strain>
    </source>
</reference>
<dbReference type="EC" id="2.1.1.-" evidence="4"/>
<keyword evidence="1 4" id="KW-0489">Methyltransferase</keyword>
<evidence type="ECO:0000313" key="7">
    <source>
        <dbReference type="Proteomes" id="UP000677436"/>
    </source>
</evidence>
<feature type="binding site" evidence="4">
    <location>
        <position position="59"/>
    </location>
    <ligand>
        <name>S-adenosyl-L-methionine</name>
        <dbReference type="ChEBI" id="CHEBI:59789"/>
    </ligand>
</feature>
<dbReference type="GO" id="GO:0032259">
    <property type="term" value="P:methylation"/>
    <property type="evidence" value="ECO:0007669"/>
    <property type="project" value="UniProtKB-KW"/>
</dbReference>
<evidence type="ECO:0000256" key="4">
    <source>
        <dbReference type="HAMAP-Rule" id="MF_02100"/>
    </source>
</evidence>
<keyword evidence="3 4" id="KW-0949">S-adenosyl-L-methionine</keyword>
<dbReference type="Pfam" id="PF13649">
    <property type="entry name" value="Methyltransf_25"/>
    <property type="match status" value="1"/>
</dbReference>
<dbReference type="HAMAP" id="MF_02100">
    <property type="entry name" value="Methyltr_YrrT"/>
    <property type="match status" value="1"/>
</dbReference>